<organism evidence="1 2">
    <name type="scientific">Mycolicibacter algericus</name>
    <name type="common">Mycobacterium algericum</name>
    <dbReference type="NCBI Taxonomy" id="1288388"/>
    <lineage>
        <taxon>Bacteria</taxon>
        <taxon>Bacillati</taxon>
        <taxon>Actinomycetota</taxon>
        <taxon>Actinomycetes</taxon>
        <taxon>Mycobacteriales</taxon>
        <taxon>Mycobacteriaceae</taxon>
        <taxon>Mycolicibacter</taxon>
    </lineage>
</organism>
<accession>A0A7I9YA90</accession>
<evidence type="ECO:0000313" key="1">
    <source>
        <dbReference type="EMBL" id="GFG85586.1"/>
    </source>
</evidence>
<evidence type="ECO:0000313" key="2">
    <source>
        <dbReference type="Proteomes" id="UP000465305"/>
    </source>
</evidence>
<dbReference type="AlphaFoldDB" id="A0A7I9YA90"/>
<evidence type="ECO:0008006" key="3">
    <source>
        <dbReference type="Google" id="ProtNLM"/>
    </source>
</evidence>
<reference evidence="1 2" key="1">
    <citation type="journal article" date="2019" name="Emerg. Microbes Infect.">
        <title>Comprehensive subspecies identification of 175 nontuberculous mycobacteria species based on 7547 genomic profiles.</title>
        <authorList>
            <person name="Matsumoto Y."/>
            <person name="Kinjo T."/>
            <person name="Motooka D."/>
            <person name="Nabeya D."/>
            <person name="Jung N."/>
            <person name="Uechi K."/>
            <person name="Horii T."/>
            <person name="Iida T."/>
            <person name="Fujita J."/>
            <person name="Nakamura S."/>
        </authorList>
    </citation>
    <scope>NUCLEOTIDE SEQUENCE [LARGE SCALE GENOMIC DNA]</scope>
    <source>
        <strain evidence="1 2">JCM 30723</strain>
    </source>
</reference>
<proteinExistence type="predicted"/>
<sequence length="63" mass="7003">MVLTYRESCTLDAAGRAQNKELEIASAAPLRDIIEDGIATEVFHDVDIDLLIFNIMLLAHGWC</sequence>
<dbReference type="Proteomes" id="UP000465305">
    <property type="component" value="Unassembled WGS sequence"/>
</dbReference>
<protein>
    <recommendedName>
        <fullName evidence="3">TetR family transcriptional regulator</fullName>
    </recommendedName>
</protein>
<gene>
    <name evidence="1" type="ORF">MALGJ_22620</name>
</gene>
<comment type="caution">
    <text evidence="1">The sequence shown here is derived from an EMBL/GenBank/DDBJ whole genome shotgun (WGS) entry which is preliminary data.</text>
</comment>
<name>A0A7I9YA90_MYCAL</name>
<dbReference type="EMBL" id="BLKY01000001">
    <property type="protein sequence ID" value="GFG85586.1"/>
    <property type="molecule type" value="Genomic_DNA"/>
</dbReference>
<dbReference type="Gene3D" id="1.10.357.10">
    <property type="entry name" value="Tetracycline Repressor, domain 2"/>
    <property type="match status" value="1"/>
</dbReference>